<dbReference type="AlphaFoldDB" id="A0A101M120"/>
<gene>
    <name evidence="1" type="ORF">ABT39_MTgene4283</name>
</gene>
<keyword evidence="1" id="KW-0496">Mitochondrion</keyword>
<protein>
    <submittedName>
        <fullName evidence="1">Uncharacterized protein</fullName>
    </submittedName>
</protein>
<accession>A0A101M120</accession>
<dbReference type="EMBL" id="LKAM01000004">
    <property type="protein sequence ID" value="KUM48947.1"/>
    <property type="molecule type" value="Genomic_DNA"/>
</dbReference>
<sequence>MLELLLLDLLLNQLHNELLHQPNQLLPLHNRLNKQLDQWLLKLAGLSFLALSSWLASG</sequence>
<name>A0A101M120_PICGL</name>
<comment type="caution">
    <text evidence="1">The sequence shown here is derived from an EMBL/GenBank/DDBJ whole genome shotgun (WGS) entry which is preliminary data.</text>
</comment>
<organism evidence="1">
    <name type="scientific">Picea glauca</name>
    <name type="common">White spruce</name>
    <name type="synonym">Pinus glauca</name>
    <dbReference type="NCBI Taxonomy" id="3330"/>
    <lineage>
        <taxon>Eukaryota</taxon>
        <taxon>Viridiplantae</taxon>
        <taxon>Streptophyta</taxon>
        <taxon>Embryophyta</taxon>
        <taxon>Tracheophyta</taxon>
        <taxon>Spermatophyta</taxon>
        <taxon>Pinopsida</taxon>
        <taxon>Pinidae</taxon>
        <taxon>Conifers I</taxon>
        <taxon>Pinales</taxon>
        <taxon>Pinaceae</taxon>
        <taxon>Picea</taxon>
    </lineage>
</organism>
<proteinExistence type="predicted"/>
<geneLocation type="mitochondrion" evidence="1"/>
<evidence type="ECO:0000313" key="1">
    <source>
        <dbReference type="EMBL" id="KUM48947.1"/>
    </source>
</evidence>
<reference evidence="1" key="1">
    <citation type="journal article" date="2015" name="Genome Biol. Evol.">
        <title>Organellar Genomes of White Spruce (Picea glauca): Assembly and Annotation.</title>
        <authorList>
            <person name="Jackman S.D."/>
            <person name="Warren R.L."/>
            <person name="Gibb E.A."/>
            <person name="Vandervalk B.P."/>
            <person name="Mohamadi H."/>
            <person name="Chu J."/>
            <person name="Raymond A."/>
            <person name="Pleasance S."/>
            <person name="Coope R."/>
            <person name="Wildung M.R."/>
            <person name="Ritland C.E."/>
            <person name="Bousquet J."/>
            <person name="Jones S.J."/>
            <person name="Bohlmann J."/>
            <person name="Birol I."/>
        </authorList>
    </citation>
    <scope>NUCLEOTIDE SEQUENCE [LARGE SCALE GENOMIC DNA]</scope>
    <source>
        <tissue evidence="1">Flushing bud</tissue>
    </source>
</reference>